<keyword evidence="5" id="KW-0378">Hydrolase</keyword>
<dbReference type="Pfam" id="PF12359">
    <property type="entry name" value="DUF3645"/>
    <property type="match status" value="1"/>
</dbReference>
<dbReference type="VEuPathDB" id="FungiDB:GGTG_10412"/>
<dbReference type="GeneID" id="20350870"/>
<accession>J3PA86</accession>
<reference evidence="11" key="5">
    <citation type="submission" date="2018-04" db="UniProtKB">
        <authorList>
            <consortium name="EnsemblFungi"/>
        </authorList>
    </citation>
    <scope>IDENTIFICATION</scope>
    <source>
        <strain evidence="11">R3-111a-1</strain>
    </source>
</reference>
<evidence type="ECO:0000259" key="7">
    <source>
        <dbReference type="Pfam" id="PF12340"/>
    </source>
</evidence>
<dbReference type="InterPro" id="IPR046541">
    <property type="entry name" value="DUF6606"/>
</dbReference>
<dbReference type="InterPro" id="IPR022105">
    <property type="entry name" value="DUF3645"/>
</dbReference>
<feature type="domain" description="DUF6606" evidence="9">
    <location>
        <begin position="6"/>
        <end position="281"/>
    </location>
</feature>
<dbReference type="RefSeq" id="XP_009226549.1">
    <property type="nucleotide sequence ID" value="XM_009228285.1"/>
</dbReference>
<reference evidence="11" key="4">
    <citation type="journal article" date="2015" name="G3 (Bethesda)">
        <title>Genome sequences of three phytopathogenic species of the Magnaporthaceae family of fungi.</title>
        <authorList>
            <person name="Okagaki L.H."/>
            <person name="Nunes C.C."/>
            <person name="Sailsbery J."/>
            <person name="Clay B."/>
            <person name="Brown D."/>
            <person name="John T."/>
            <person name="Oh Y."/>
            <person name="Young N."/>
            <person name="Fitzgerald M."/>
            <person name="Haas B.J."/>
            <person name="Zeng Q."/>
            <person name="Young S."/>
            <person name="Adiconis X."/>
            <person name="Fan L."/>
            <person name="Levin J.Z."/>
            <person name="Mitchell T.K."/>
            <person name="Okubara P.A."/>
            <person name="Farman M.L."/>
            <person name="Kohn L.M."/>
            <person name="Birren B."/>
            <person name="Ma L.-J."/>
            <person name="Dean R.A."/>
        </authorList>
    </citation>
    <scope>NUCLEOTIDE SEQUENCE</scope>
    <source>
        <strain evidence="11">R3-111a-1</strain>
    </source>
</reference>
<name>J3PA86_GAET3</name>
<dbReference type="GO" id="GO:0006508">
    <property type="term" value="P:proteolysis"/>
    <property type="evidence" value="ECO:0007669"/>
    <property type="project" value="UniProtKB-KW"/>
</dbReference>
<dbReference type="EMBL" id="GL385400">
    <property type="protein sequence ID" value="EJT71152.1"/>
    <property type="molecule type" value="Genomic_DNA"/>
</dbReference>
<dbReference type="OrthoDB" id="3182339at2759"/>
<keyword evidence="6" id="KW-0788">Thiol protease</keyword>
<dbReference type="PANTHER" id="PTHR13367">
    <property type="entry name" value="UBIQUITIN THIOESTERASE"/>
    <property type="match status" value="1"/>
</dbReference>
<reference evidence="10" key="2">
    <citation type="submission" date="2010-07" db="EMBL/GenBank/DDBJ databases">
        <authorList>
            <consortium name="The Broad Institute Genome Sequencing Platform"/>
            <consortium name="Broad Institute Genome Sequencing Center for Infectious Disease"/>
            <person name="Ma L.-J."/>
            <person name="Dead R."/>
            <person name="Young S."/>
            <person name="Zeng Q."/>
            <person name="Koehrsen M."/>
            <person name="Alvarado L."/>
            <person name="Berlin A."/>
            <person name="Chapman S.B."/>
            <person name="Chen Z."/>
            <person name="Freedman E."/>
            <person name="Gellesch M."/>
            <person name="Goldberg J."/>
            <person name="Griggs A."/>
            <person name="Gujja S."/>
            <person name="Heilman E.R."/>
            <person name="Heiman D."/>
            <person name="Hepburn T."/>
            <person name="Howarth C."/>
            <person name="Jen D."/>
            <person name="Larson L."/>
            <person name="Mehta T."/>
            <person name="Neiman D."/>
            <person name="Pearson M."/>
            <person name="Roberts A."/>
            <person name="Saif S."/>
            <person name="Shea T."/>
            <person name="Shenoy N."/>
            <person name="Sisk P."/>
            <person name="Stolte C."/>
            <person name="Sykes S."/>
            <person name="Walk T."/>
            <person name="White J."/>
            <person name="Yandava C."/>
            <person name="Haas B."/>
            <person name="Nusbaum C."/>
            <person name="Birren B."/>
        </authorList>
    </citation>
    <scope>NUCLEOTIDE SEQUENCE</scope>
    <source>
        <strain evidence="10">R3-111a-1</strain>
    </source>
</reference>
<evidence type="ECO:0000259" key="9">
    <source>
        <dbReference type="Pfam" id="PF20255"/>
    </source>
</evidence>
<feature type="domain" description="DUF3638" evidence="7">
    <location>
        <begin position="2044"/>
        <end position="2268"/>
    </location>
</feature>
<comment type="catalytic activity">
    <reaction evidence="1">
        <text>Thiol-dependent hydrolysis of ester, thioester, amide, peptide and isopeptide bonds formed by the C-terminal Gly of ubiquitin (a 76-residue protein attached to proteins as an intracellular targeting signal).</text>
        <dbReference type="EC" id="3.4.19.12"/>
    </reaction>
</comment>
<dbReference type="EC" id="3.4.19.12" evidence="2"/>
<evidence type="ECO:0000256" key="4">
    <source>
        <dbReference type="ARBA" id="ARBA00022786"/>
    </source>
</evidence>
<dbReference type="EnsemblFungi" id="EJT71152">
    <property type="protein sequence ID" value="EJT71152"/>
    <property type="gene ID" value="GGTG_10412"/>
</dbReference>
<evidence type="ECO:0000256" key="5">
    <source>
        <dbReference type="ARBA" id="ARBA00022801"/>
    </source>
</evidence>
<evidence type="ECO:0000256" key="3">
    <source>
        <dbReference type="ARBA" id="ARBA00022670"/>
    </source>
</evidence>
<dbReference type="PANTHER" id="PTHR13367:SF33">
    <property type="entry name" value="P-LOOP CONTAINING NUCLEOSIDE TRIPHOSPHATE HYDROLASE PROTEIN"/>
    <property type="match status" value="1"/>
</dbReference>
<dbReference type="SUPFAM" id="SSF52540">
    <property type="entry name" value="P-loop containing nucleoside triphosphate hydrolases"/>
    <property type="match status" value="1"/>
</dbReference>
<keyword evidence="3" id="KW-0645">Protease</keyword>
<reference evidence="10" key="3">
    <citation type="submission" date="2010-09" db="EMBL/GenBank/DDBJ databases">
        <title>Annotation of Gaeumannomyces graminis var. tritici R3-111a-1.</title>
        <authorList>
            <consortium name="The Broad Institute Genome Sequencing Platform"/>
            <person name="Ma L.-J."/>
            <person name="Dead R."/>
            <person name="Young S.K."/>
            <person name="Zeng Q."/>
            <person name="Gargeya S."/>
            <person name="Fitzgerald M."/>
            <person name="Haas B."/>
            <person name="Abouelleil A."/>
            <person name="Alvarado L."/>
            <person name="Arachchi H.M."/>
            <person name="Berlin A."/>
            <person name="Brown A."/>
            <person name="Chapman S.B."/>
            <person name="Chen Z."/>
            <person name="Dunbar C."/>
            <person name="Freedman E."/>
            <person name="Gearin G."/>
            <person name="Gellesch M."/>
            <person name="Goldberg J."/>
            <person name="Griggs A."/>
            <person name="Gujja S."/>
            <person name="Heiman D."/>
            <person name="Howarth C."/>
            <person name="Larson L."/>
            <person name="Lui A."/>
            <person name="MacDonald P.J.P."/>
            <person name="Mehta T."/>
            <person name="Montmayeur A."/>
            <person name="Murphy C."/>
            <person name="Neiman D."/>
            <person name="Pearson M."/>
            <person name="Priest M."/>
            <person name="Roberts A."/>
            <person name="Saif S."/>
            <person name="Shea T."/>
            <person name="Shenoy N."/>
            <person name="Sisk P."/>
            <person name="Stolte C."/>
            <person name="Sykes S."/>
            <person name="Yandava C."/>
            <person name="Wortman J."/>
            <person name="Nusbaum C."/>
            <person name="Birren B."/>
        </authorList>
    </citation>
    <scope>NUCLEOTIDE SEQUENCE</scope>
    <source>
        <strain evidence="10">R3-111a-1</strain>
    </source>
</reference>
<keyword evidence="12" id="KW-1185">Reference proteome</keyword>
<dbReference type="Pfam" id="PF20255">
    <property type="entry name" value="DUF6606"/>
    <property type="match status" value="1"/>
</dbReference>
<dbReference type="HOGENOM" id="CLU_000211_1_0_1"/>
<dbReference type="eggNOG" id="ENOG502QUFK">
    <property type="taxonomic scope" value="Eukaryota"/>
</dbReference>
<evidence type="ECO:0000313" key="10">
    <source>
        <dbReference type="EMBL" id="EJT71152.1"/>
    </source>
</evidence>
<evidence type="ECO:0000259" key="8">
    <source>
        <dbReference type="Pfam" id="PF12359"/>
    </source>
</evidence>
<dbReference type="Proteomes" id="UP000006039">
    <property type="component" value="Unassembled WGS sequence"/>
</dbReference>
<protein>
    <recommendedName>
        <fullName evidence="2">ubiquitinyl hydrolase 1</fullName>
        <ecNumber evidence="2">3.4.19.12</ecNumber>
    </recommendedName>
</protein>
<sequence length="3149" mass="351824">MALRAVFNHLVLPPRVPGGPDEDEENVSHEVLARLSSTCYNTFSNTESSWSAAFRGLQASLSACEVLHQSGGLDRTALLAHFKQLKPGHILVLHIIPQNAALLVWAEIDDNGDEAIVIEAFEASPTTTAVLATPRVLEWSFPGRSCRISPGDFHDPNFQQCLANFLEQASSESLHTLKAHVTKAGKSVAEERDTPSPALVTEMLMSIFEAVGKPRQPPRLMWKHVRDDVNMQDSNQPWRRLPFWLVLRVAARRQLALILGETKGRFAYKCLMAVMFAQLLKDSAGSLPPDLAITLRAKLCRRMAKLEMDLKQMESSGIDACKAHFDATRHLVRASVEHATDQVVRAWAFFKHKTKLVTPRLPEYADSSSLQLSLPNSGAYLDRLLVFQAPPRAAAPSLDLPRPLDATIQRSQDFTNKVFNIAALESGQEVPGISSLSNEARCLRLGERITKLFADTHDLSSGDPAQQSSRTLAIFCLWTQLDKAAVEACPLLKDYAPVFKPEMLDVLQLPNMREMRRLQDVQAYLNSRRSEARHGNIFQVVDMESFAVRYTSQSTGARAHGVHVQSLSDQKKRAKKLEWINVCREYDEHTSQFSNGTCRCSYVNGERDIRGCKRCYHNRVRNRLSLQVFEQFLPELEPARSTVLFELVIPAHLAIYRDMTWKIASMLAHPSRPKQDPFKTTTKLLEHTPLWEHTAQRKQIITLASPIKCFVDTHYKFVSGKMALEAVVVPLGARFQLYDQVSKIWVSDLTEELTLQHLCGIQVPLALRSTVLPAVLHPPPHVDGPSSYEVQANKSVCPPDVSSHEFSAHQELLSGTIRRWAQVLVQLGSSSLNFSSEETTRLISQLATQAGPRLDNDILRKVHACFREPGFVERLARGIEKRIKSILTNWREHQCMDMLITLALRIYQLAPDDTGRRRAQDLLEMTREALLGWTVQISGIKIPSAQSSATTDGDTAQRASGYCLWASLLCRRTFDVYADLAADGDFVLEPEHLASWIQASVALQESIMVDIDELPVMEKHALIRDSKAAYYLAPLLRRSVVAHPAAVGRGIDASWSGRLGADEAPSDDNIISSWKILASHDRWAVGCTVAQEAGRSRSQAVHCNFIEGHLLVDGKARGKLPLEIRNSPDVKALFDSQSLLTHSSAMHRMTHRLANLVHNQEVHFGLDQSKNAVIQTWSKTHGHFQFIPYRIFTHQSNPKSAAFDLPLELVEGCAHWLNLKSGRLEIRRKADIWFNRPRNWALDVTTRRAFRGNVTLVDPWSKVFGSINGILAHFERPEGLTVYQPEIGRLKVDMRRLDLAFGVNQAGRLQCQQLGAEIDPDQDAGTWYGLASKIVVRDLTTQERSILLPLGTLSGNRHGMHVQVRMSDSKTYGRFGIDTVLGRLTCPPEPRLLLTKALCHGLTSFCLPDPLTKRTGTEEAFEILSSGTSQPWQPISPDLKPLLESFSSLIPEREYYPPQLKRIQRVTWHDTLTTTIQHDGYRALLRNMIEQSSRLSDFTLTPVMDASRLSQQLEHLELRGELQRRLYERLPLDTSGASDGKVGCDGMVRYTSRDRSMTHRATKVFRAARLIVRQGAGLHMGSRLVQILESWDQSNPIGGFQALSKGTSTGLDTSPLIDQTDGPIQEKWGRFVQFCRAADIEKEQGSLIFRLGLLAFGPVDMDVVHSLAAFACIDRLKQLKPPERGHFTNFSSRGRPSPKELEILTISACSTWTCSRNRKGTPRIVDAAGRTENEHNALCKQETAQFCKHILEQWPAPAWKLSADGCEDSVFDRELALEKLAPDWERRRDNDALCNFANQAQTILDSHEGPRDAATLAEWTSGDWNRNPSHHDIVPSSAQGLVLKPGPVLTKAPSRAMPVSQSAAPQQIFELKRTTSPPRTATEATELRQILNNFTSTSNKLRQRYGNDLLRSLEALDAGVGQAPRASHQGLIAPTPEDIGQCVEQSRHLVARHLGEIADAFAADDARSVWLQLGALWPCTRAAVLALLRSSSCLHTGDCDPAMKKALVQYGLELTSLQRFGRMQRALQRKNTPALADELDNPGHQSWSPHHEFPDWLLLEIDGDLLIRPDQVDVARAIIAPASGQNSVLQMNMGKGKTSVIMPMVVTALADGQTLARLIVPKALLMATAQVAQARLGGLVGRTIRHIPFSRRTKVTPELLKMYSKLHVDTREARGLILTSHEHLLSFKLGGWQHLADGKTDLSAQMLKFQLWLERHSRDVLDECDFTLSVKTQLNYPGGNQAAVDGQPFRWQVAEALLALVADHVPTLRREHPLGMAVLERPGSFPMVRFLRREAEEATVKLIIDAICGGRCAYIRPTDSALASPQGPQITSIHRLFTEAASDPDVFAQAVSAFADQQASAQCLLVIRGLLINKILVTCLGKRWNVQYGLHPRRDPLAVPFEAKGTPSEHAEFGHPDVAIVLTCLAFYHQGLTQQQFLQGLQQLLQSADPSQQYEAWTVGCHHKLPETLRHWNVISVEDSAQVEELWEHLKYNLVVINHYLDHFVFPSHAKQFDVKLQASGWDIPLFPAAIPGARTTGFSGTNDNRTMLPLTIQQDDLPSLQQTSAEVLTYFLQPRNRNYHVTVDDIFKTRLSEKGLLRKLKASNIKILIDAGAYILEMGNKMLVKEWLGIDNEAVAAVYFGEDARAWVHRKGEGKEDVPLLASQFANNLDNCLVYFDEAHTRGVDLKLPMNTRGALTLALKQSKDFTMQAAMRLRQLGTTQSIEFFAPPDVDRSIRDHLSSNGKDVKIDSAHVIAWLLEQTCCGHEDLQSLYVSQGDDFCRRAEAACSYHRDSARNPRQQRSNVLAVMQKPERQTLEQLYGGAGLGESSSVSFAAMDLDPRLKKIMSELRQYDVDCHGGTDLDALQEVEQEREIQVQVEQVRQVQKRLRHTPLNFPRLHPDIEQFVRTGLLSPHALAPGFEQALAYVGRTQVGKRFGVRETGSSLFVSAEFGRTVKFGHGAETTNVADNFLRPVQWILWSPSAETALIVIAEEIEIIIPMLRLASVTGTQKVHMVAYSAPTTKAMLPFNSYNYYNFPRLPTDLDFPPWFRFEVGIVAGRLYVGADEWGPLKDLVWPKDSELIAGSYDGVQTAGGDRLGICADDLAGFLRAWLAVRHPTQDILHTPMGYICMGRSLEQSPFRLVDAGLG</sequence>
<dbReference type="InterPro" id="IPR027417">
    <property type="entry name" value="P-loop_NTPase"/>
</dbReference>
<organism evidence="10">
    <name type="scientific">Gaeumannomyces tritici (strain R3-111a-1)</name>
    <name type="common">Wheat and barley take-all root rot fungus</name>
    <name type="synonym">Gaeumannomyces graminis var. tritici</name>
    <dbReference type="NCBI Taxonomy" id="644352"/>
    <lineage>
        <taxon>Eukaryota</taxon>
        <taxon>Fungi</taxon>
        <taxon>Dikarya</taxon>
        <taxon>Ascomycota</taxon>
        <taxon>Pezizomycotina</taxon>
        <taxon>Sordariomycetes</taxon>
        <taxon>Sordariomycetidae</taxon>
        <taxon>Magnaporthales</taxon>
        <taxon>Magnaporthaceae</taxon>
        <taxon>Gaeumannomyces</taxon>
    </lineage>
</organism>
<proteinExistence type="predicted"/>
<dbReference type="Pfam" id="PF12340">
    <property type="entry name" value="DUF3638"/>
    <property type="match status" value="1"/>
</dbReference>
<dbReference type="STRING" id="644352.J3PA86"/>
<reference evidence="12" key="1">
    <citation type="submission" date="2010-07" db="EMBL/GenBank/DDBJ databases">
        <title>The genome sequence of Gaeumannomyces graminis var. tritici strain R3-111a-1.</title>
        <authorList>
            <consortium name="The Broad Institute Genome Sequencing Platform"/>
            <person name="Ma L.-J."/>
            <person name="Dead R."/>
            <person name="Young S."/>
            <person name="Zeng Q."/>
            <person name="Koehrsen M."/>
            <person name="Alvarado L."/>
            <person name="Berlin A."/>
            <person name="Chapman S.B."/>
            <person name="Chen Z."/>
            <person name="Freedman E."/>
            <person name="Gellesch M."/>
            <person name="Goldberg J."/>
            <person name="Griggs A."/>
            <person name="Gujja S."/>
            <person name="Heilman E.R."/>
            <person name="Heiman D."/>
            <person name="Hepburn T."/>
            <person name="Howarth C."/>
            <person name="Jen D."/>
            <person name="Larson L."/>
            <person name="Mehta T."/>
            <person name="Neiman D."/>
            <person name="Pearson M."/>
            <person name="Roberts A."/>
            <person name="Saif S."/>
            <person name="Shea T."/>
            <person name="Shenoy N."/>
            <person name="Sisk P."/>
            <person name="Stolte C."/>
            <person name="Sykes S."/>
            <person name="Walk T."/>
            <person name="White J."/>
            <person name="Yandava C."/>
            <person name="Haas B."/>
            <person name="Nusbaum C."/>
            <person name="Birren B."/>
        </authorList>
    </citation>
    <scope>NUCLEOTIDE SEQUENCE [LARGE SCALE GENOMIC DNA]</scope>
    <source>
        <strain evidence="12">R3-111a-1</strain>
    </source>
</reference>
<evidence type="ECO:0000313" key="11">
    <source>
        <dbReference type="EnsemblFungi" id="EJT71152"/>
    </source>
</evidence>
<keyword evidence="4" id="KW-0833">Ubl conjugation pathway</keyword>
<evidence type="ECO:0000256" key="2">
    <source>
        <dbReference type="ARBA" id="ARBA00012759"/>
    </source>
</evidence>
<evidence type="ECO:0000256" key="6">
    <source>
        <dbReference type="ARBA" id="ARBA00022807"/>
    </source>
</evidence>
<evidence type="ECO:0000313" key="12">
    <source>
        <dbReference type="Proteomes" id="UP000006039"/>
    </source>
</evidence>
<dbReference type="GO" id="GO:0004843">
    <property type="term" value="F:cysteine-type deubiquitinase activity"/>
    <property type="evidence" value="ECO:0007669"/>
    <property type="project" value="UniProtKB-EC"/>
</dbReference>
<feature type="domain" description="DUF3645" evidence="8">
    <location>
        <begin position="2391"/>
        <end position="2423"/>
    </location>
</feature>
<dbReference type="InterPro" id="IPR022099">
    <property type="entry name" value="DUF3638"/>
</dbReference>
<gene>
    <name evidence="11" type="primary">20350870</name>
    <name evidence="10" type="ORF">GGTG_10412</name>
</gene>
<dbReference type="InterPro" id="IPR051346">
    <property type="entry name" value="OTU_Deubiquitinase"/>
</dbReference>
<evidence type="ECO:0000256" key="1">
    <source>
        <dbReference type="ARBA" id="ARBA00000707"/>
    </source>
</evidence>